<dbReference type="Gramene" id="PGSC0003DMT400017603">
    <property type="protein sequence ID" value="PGSC0003DMT400017603"/>
    <property type="gene ID" value="PGSC0003DMG402006827"/>
</dbReference>
<keyword evidence="2" id="KW-1185">Reference proteome</keyword>
<dbReference type="EnsemblPlants" id="PGSC0003DMT400004289">
    <property type="protein sequence ID" value="PGSC0003DMT400004289"/>
    <property type="gene ID" value="PGSC0003DMG401001701"/>
</dbReference>
<protein>
    <submittedName>
        <fullName evidence="1">Uncharacterized protein</fullName>
    </submittedName>
</protein>
<evidence type="ECO:0000313" key="2">
    <source>
        <dbReference type="Proteomes" id="UP000011115"/>
    </source>
</evidence>
<dbReference type="EnsemblPlants" id="PGSC0003DMT400017603">
    <property type="protein sequence ID" value="PGSC0003DMT400017603"/>
    <property type="gene ID" value="PGSC0003DMG402006827"/>
</dbReference>
<reference evidence="2" key="1">
    <citation type="journal article" date="2011" name="Nature">
        <title>Genome sequence and analysis of the tuber crop potato.</title>
        <authorList>
            <consortium name="The Potato Genome Sequencing Consortium"/>
        </authorList>
    </citation>
    <scope>NUCLEOTIDE SEQUENCE [LARGE SCALE GENOMIC DNA]</scope>
    <source>
        <strain evidence="2">cv. DM1-3 516 R44</strain>
    </source>
</reference>
<organism evidence="1 2">
    <name type="scientific">Solanum tuberosum</name>
    <name type="common">Potato</name>
    <dbReference type="NCBI Taxonomy" id="4113"/>
    <lineage>
        <taxon>Eukaryota</taxon>
        <taxon>Viridiplantae</taxon>
        <taxon>Streptophyta</taxon>
        <taxon>Embryophyta</taxon>
        <taxon>Tracheophyta</taxon>
        <taxon>Spermatophyta</taxon>
        <taxon>Magnoliopsida</taxon>
        <taxon>eudicotyledons</taxon>
        <taxon>Gunneridae</taxon>
        <taxon>Pentapetalae</taxon>
        <taxon>asterids</taxon>
        <taxon>lamiids</taxon>
        <taxon>Solanales</taxon>
        <taxon>Solanaceae</taxon>
        <taxon>Solanoideae</taxon>
        <taxon>Solaneae</taxon>
        <taxon>Solanum</taxon>
    </lineage>
</organism>
<evidence type="ECO:0000313" key="1">
    <source>
        <dbReference type="EnsemblPlants" id="PGSC0003DMT400017603"/>
    </source>
</evidence>
<accession>M1A962</accession>
<dbReference type="HOGENOM" id="CLU_204846_0_0_1"/>
<sequence>MHGGLIVPSKDIKKEKTSRLMRRLGRSKSDNVMTQSQHLSVLVSLLETMRVQMEISGGHGRQDKTWSP</sequence>
<dbReference type="PaxDb" id="4113-PGSC0003DMT400017603"/>
<name>M1A962_SOLTU</name>
<proteinExistence type="predicted"/>
<dbReference type="Proteomes" id="UP000011115">
    <property type="component" value="Unassembled WGS sequence"/>
</dbReference>
<reference evidence="1" key="2">
    <citation type="submission" date="2015-06" db="UniProtKB">
        <authorList>
            <consortium name="EnsemblPlants"/>
        </authorList>
    </citation>
    <scope>IDENTIFICATION</scope>
    <source>
        <strain evidence="1">DM1-3 516 R44</strain>
    </source>
</reference>
<dbReference type="AlphaFoldDB" id="M1A962"/>
<dbReference type="Gramene" id="PGSC0003DMT400004289">
    <property type="protein sequence ID" value="PGSC0003DMT400004289"/>
    <property type="gene ID" value="PGSC0003DMG401001701"/>
</dbReference>